<dbReference type="PANTHER" id="PTHR48025:SF1">
    <property type="entry name" value="RRM DOMAIN-CONTAINING PROTEIN"/>
    <property type="match status" value="1"/>
</dbReference>
<evidence type="ECO:0000313" key="5">
    <source>
        <dbReference type="EMBL" id="CAK0786055.1"/>
    </source>
</evidence>
<dbReference type="InterPro" id="IPR001680">
    <property type="entry name" value="WD40_rpt"/>
</dbReference>
<evidence type="ECO:0000313" key="6">
    <source>
        <dbReference type="Proteomes" id="UP001314263"/>
    </source>
</evidence>
<sequence length="1076" mass="112112">MQFNVQNPVLSIGWSSTTTRALQTVTSASNGWLAAVTVDSELLIVAPSGESASSEGSGSTLCFSNSAENVVCASASSIDVRSMLDGQTVASLSELGTARADDTAAVGAGPEPHSRAPIVAKHPLQDIFAAAKGRNVRLFGLDAKEKADIGPLNSEVKGLEWASDGHLYVQVDSAILVASADGETVRPVQEVQEDGTIVAFALSPSGTHLAASIHTPGDNQVDIQLLQKDLTSDAGAMSTNLTSFHQYDDTISCLAWDQSGRFLATGDCGEATIWDVDLVRAGAVIQNIICCGHCQNSSIQHMAFSPDDSVLATAGTDGQVLLFDTALFQEGTLVSAFAKLQAAPAGSDMMHLAWTSDTSLVMATRSGIMASLKLEGCPMKEMYGNAIPAAIIPATPTRIPHNTSMERMSSYSNNGTGSGSNSDTEAHNTCTHSSSRAEPGPQVQAPADGNPALPKLEVKTKVQQPAEGHENSDVSKQSAQKSSKLSAESPEYTPTAAVSKGTLPAEDIVCNGTIEEEPAELPVDDQESSSSKGSTGKPQQAQPEPGEPVGPGKPSTAALLQPVVTPRPLVRSSAKGASAPAGRGAAPLRSNGGPPFRRPANVCVYQKPQEEHLDRQHSIPQRAHSFPRGSTRATNGFVGGTDGTPAHSTPLSPGLLQRMQAIKENPQLGHQSPQRSQLAGWGPGPLQPMASTQHRPMHFKGMPMAPQMSPMAFAPPGMNTPHGFMPLMPQQALPFTVPPSGAPPSPMRGRPPGMAQPLMTGAAPPPGTPAFQPGCPPGGPNMFHGALPQGQPYIMVSAGAQPPQGWIPVMPSNWMTMYGGHMIAPGPPMSPHMGPAGSGGPDSYPFAAPWSGRPGDDAGMNASPGLTHRPMHRSLPASMGRMKFMPPAPRPPTSGPPSRAPDHRPGFVRDKEESQGSNHASETGSNAAEGHSTADSVGKAAKLAHMGFPEGMPPPAFAYPAPGAMLAPPAELLMTEGSPDSPPQPVTTLYVGNLPPGVDEQILFHTFRAFGHIPDIQVIRDKITNHSRGFAFVTFSHPAAASCAHAQLNGVTMYGPFSGRALRLGPSNRTAAAAEE</sequence>
<feature type="compositionally biased region" description="Pro residues" evidence="3">
    <location>
        <begin position="886"/>
        <end position="899"/>
    </location>
</feature>
<reference evidence="5 6" key="1">
    <citation type="submission" date="2023-10" db="EMBL/GenBank/DDBJ databases">
        <authorList>
            <person name="Maclean D."/>
            <person name="Macfadyen A."/>
        </authorList>
    </citation>
    <scope>NUCLEOTIDE SEQUENCE [LARGE SCALE GENOMIC DNA]</scope>
</reference>
<dbReference type="SUPFAM" id="SSF54928">
    <property type="entry name" value="RNA-binding domain, RBD"/>
    <property type="match status" value="1"/>
</dbReference>
<dbReference type="InterPro" id="IPR036322">
    <property type="entry name" value="WD40_repeat_dom_sf"/>
</dbReference>
<proteinExistence type="predicted"/>
<gene>
    <name evidence="5" type="ORF">CVIRNUC_009268</name>
</gene>
<dbReference type="InterPro" id="IPR015943">
    <property type="entry name" value="WD40/YVTN_repeat-like_dom_sf"/>
</dbReference>
<dbReference type="Gene3D" id="2.130.10.10">
    <property type="entry name" value="YVTN repeat-like/Quinoprotein amine dehydrogenase"/>
    <property type="match status" value="1"/>
</dbReference>
<feature type="compositionally biased region" description="Polar residues" evidence="3">
    <location>
        <begin position="427"/>
        <end position="436"/>
    </location>
</feature>
<dbReference type="InterPro" id="IPR035979">
    <property type="entry name" value="RBD_domain_sf"/>
</dbReference>
<dbReference type="InterPro" id="IPR050502">
    <property type="entry name" value="Euk_RNA-bind_prot"/>
</dbReference>
<protein>
    <recommendedName>
        <fullName evidence="4">RRM domain-containing protein</fullName>
    </recommendedName>
</protein>
<keyword evidence="6" id="KW-1185">Reference proteome</keyword>
<feature type="compositionally biased region" description="Basic and acidic residues" evidence="3">
    <location>
        <begin position="900"/>
        <end position="914"/>
    </location>
</feature>
<keyword evidence="1 2" id="KW-0694">RNA-binding</keyword>
<dbReference type="PANTHER" id="PTHR48025">
    <property type="entry name" value="OS02G0815200 PROTEIN"/>
    <property type="match status" value="1"/>
</dbReference>
<accession>A0AAV1IHY8</accession>
<feature type="compositionally biased region" description="Low complexity" evidence="3">
    <location>
        <begin position="475"/>
        <end position="489"/>
    </location>
</feature>
<evidence type="ECO:0000256" key="3">
    <source>
        <dbReference type="SAM" id="MobiDB-lite"/>
    </source>
</evidence>
<evidence type="ECO:0000256" key="1">
    <source>
        <dbReference type="ARBA" id="ARBA00022884"/>
    </source>
</evidence>
<feature type="compositionally biased region" description="Low complexity" evidence="3">
    <location>
        <begin position="409"/>
        <end position="422"/>
    </location>
</feature>
<feature type="region of interest" description="Disordered" evidence="3">
    <location>
        <begin position="829"/>
        <end position="937"/>
    </location>
</feature>
<feature type="domain" description="RRM" evidence="4">
    <location>
        <begin position="987"/>
        <end position="1069"/>
    </location>
</feature>
<dbReference type="InterPro" id="IPR012677">
    <property type="entry name" value="Nucleotide-bd_a/b_plait_sf"/>
</dbReference>
<name>A0AAV1IHY8_9CHLO</name>
<dbReference type="Pfam" id="PF00400">
    <property type="entry name" value="WD40"/>
    <property type="match status" value="2"/>
</dbReference>
<dbReference type="SUPFAM" id="SSF50978">
    <property type="entry name" value="WD40 repeat-like"/>
    <property type="match status" value="1"/>
</dbReference>
<dbReference type="SMART" id="SM00320">
    <property type="entry name" value="WD40"/>
    <property type="match status" value="2"/>
</dbReference>
<feature type="compositionally biased region" description="Polar residues" evidence="3">
    <location>
        <begin position="915"/>
        <end position="926"/>
    </location>
</feature>
<feature type="region of interest" description="Disordered" evidence="3">
    <location>
        <begin position="398"/>
        <end position="600"/>
    </location>
</feature>
<evidence type="ECO:0000259" key="4">
    <source>
        <dbReference type="PROSITE" id="PS50102"/>
    </source>
</evidence>
<feature type="compositionally biased region" description="Low complexity" evidence="3">
    <location>
        <begin position="571"/>
        <end position="590"/>
    </location>
</feature>
<dbReference type="Pfam" id="PF00076">
    <property type="entry name" value="RRM_1"/>
    <property type="match status" value="1"/>
</dbReference>
<dbReference type="GO" id="GO:0003729">
    <property type="term" value="F:mRNA binding"/>
    <property type="evidence" value="ECO:0007669"/>
    <property type="project" value="TreeGrafter"/>
</dbReference>
<dbReference type="EMBL" id="CAUYUE010000013">
    <property type="protein sequence ID" value="CAK0786055.1"/>
    <property type="molecule type" value="Genomic_DNA"/>
</dbReference>
<dbReference type="SMART" id="SM00360">
    <property type="entry name" value="RRM"/>
    <property type="match status" value="1"/>
</dbReference>
<evidence type="ECO:0000256" key="2">
    <source>
        <dbReference type="PROSITE-ProRule" id="PRU00176"/>
    </source>
</evidence>
<dbReference type="Gene3D" id="3.30.70.330">
    <property type="match status" value="1"/>
</dbReference>
<comment type="caution">
    <text evidence="5">The sequence shown here is derived from an EMBL/GenBank/DDBJ whole genome shotgun (WGS) entry which is preliminary data.</text>
</comment>
<organism evidence="5 6">
    <name type="scientific">Coccomyxa viridis</name>
    <dbReference type="NCBI Taxonomy" id="1274662"/>
    <lineage>
        <taxon>Eukaryota</taxon>
        <taxon>Viridiplantae</taxon>
        <taxon>Chlorophyta</taxon>
        <taxon>core chlorophytes</taxon>
        <taxon>Trebouxiophyceae</taxon>
        <taxon>Trebouxiophyceae incertae sedis</taxon>
        <taxon>Coccomyxaceae</taxon>
        <taxon>Coccomyxa</taxon>
    </lineage>
</organism>
<dbReference type="PROSITE" id="PS50102">
    <property type="entry name" value="RRM"/>
    <property type="match status" value="1"/>
</dbReference>
<dbReference type="InterPro" id="IPR000504">
    <property type="entry name" value="RRM_dom"/>
</dbReference>
<dbReference type="AlphaFoldDB" id="A0AAV1IHY8"/>
<dbReference type="Proteomes" id="UP001314263">
    <property type="component" value="Unassembled WGS sequence"/>
</dbReference>
<feature type="compositionally biased region" description="Acidic residues" evidence="3">
    <location>
        <begin position="514"/>
        <end position="527"/>
    </location>
</feature>